<dbReference type="PANTHER" id="PTHR46018:SF2">
    <property type="entry name" value="ZINC PHOSPHODIESTERASE ELAC PROTEIN 1"/>
    <property type="match status" value="1"/>
</dbReference>
<name>A0A7X2MVP8_9CLOT</name>
<accession>A0A7X2MVP8</accession>
<gene>
    <name evidence="2" type="ORF">FYJ33_00515</name>
</gene>
<keyword evidence="3" id="KW-1185">Reference proteome</keyword>
<keyword evidence="2" id="KW-0378">Hydrolase</keyword>
<dbReference type="SUPFAM" id="SSF56281">
    <property type="entry name" value="Metallo-hydrolase/oxidoreductase"/>
    <property type="match status" value="1"/>
</dbReference>
<keyword evidence="1" id="KW-0255">Endonuclease</keyword>
<dbReference type="Gene3D" id="3.60.15.10">
    <property type="entry name" value="Ribonuclease Z/Hydroxyacylglutathione hydrolase-like"/>
    <property type="match status" value="1"/>
</dbReference>
<dbReference type="RefSeq" id="WP_154529813.1">
    <property type="nucleotide sequence ID" value="NZ_JAQXTV010000132.1"/>
</dbReference>
<dbReference type="GO" id="GO:0042781">
    <property type="term" value="F:3'-tRNA processing endoribonuclease activity"/>
    <property type="evidence" value="ECO:0007669"/>
    <property type="project" value="TreeGrafter"/>
</dbReference>
<keyword evidence="1" id="KW-0540">Nuclease</keyword>
<dbReference type="PANTHER" id="PTHR46018">
    <property type="entry name" value="ZINC PHOSPHODIESTERASE ELAC PROTEIN 1"/>
    <property type="match status" value="1"/>
</dbReference>
<dbReference type="EMBL" id="VULX01000001">
    <property type="protein sequence ID" value="MSR89929.1"/>
    <property type="molecule type" value="Genomic_DNA"/>
</dbReference>
<evidence type="ECO:0000313" key="2">
    <source>
        <dbReference type="EMBL" id="MSR89929.1"/>
    </source>
</evidence>
<dbReference type="Proteomes" id="UP000460287">
    <property type="component" value="Unassembled WGS sequence"/>
</dbReference>
<organism evidence="2 3">
    <name type="scientific">Inconstantimicrobium porci</name>
    <dbReference type="NCBI Taxonomy" id="2652291"/>
    <lineage>
        <taxon>Bacteria</taxon>
        <taxon>Bacillati</taxon>
        <taxon>Bacillota</taxon>
        <taxon>Clostridia</taxon>
        <taxon>Eubacteriales</taxon>
        <taxon>Clostridiaceae</taxon>
        <taxon>Inconstantimicrobium</taxon>
    </lineage>
</organism>
<proteinExistence type="predicted"/>
<protein>
    <submittedName>
        <fullName evidence="2">MBL fold metallo-hydrolase</fullName>
    </submittedName>
</protein>
<evidence type="ECO:0000256" key="1">
    <source>
        <dbReference type="ARBA" id="ARBA00022759"/>
    </source>
</evidence>
<evidence type="ECO:0000313" key="3">
    <source>
        <dbReference type="Proteomes" id="UP000460287"/>
    </source>
</evidence>
<dbReference type="Pfam" id="PF23023">
    <property type="entry name" value="Anti-Pycsar_Apyc1"/>
    <property type="match status" value="1"/>
</dbReference>
<reference evidence="2 3" key="1">
    <citation type="submission" date="2019-08" db="EMBL/GenBank/DDBJ databases">
        <title>In-depth cultivation of the pig gut microbiome towards novel bacterial diversity and tailored functional studies.</title>
        <authorList>
            <person name="Wylensek D."/>
            <person name="Hitch T.C.A."/>
            <person name="Clavel T."/>
        </authorList>
    </citation>
    <scope>NUCLEOTIDE SEQUENCE [LARGE SCALE GENOMIC DNA]</scope>
    <source>
        <strain evidence="2 3">WCA-383-APC-5B</strain>
    </source>
</reference>
<comment type="caution">
    <text evidence="2">The sequence shown here is derived from an EMBL/GenBank/DDBJ whole genome shotgun (WGS) entry which is preliminary data.</text>
</comment>
<dbReference type="AlphaFoldDB" id="A0A7X2MVP8"/>
<sequence length="274" mass="31493">MSRINILGTGCAMVTNCFNTCFTISNNDGEHFLIDTGGGNTILNNLKAMNISVLNIRSLFVSHTHNDHITGISWIIRSIAVQMNKGNYQGIFTIYGEKSVIEACRTICTLTLGNKFTKHFDERIKFFPVEDNMTLNILNNEVTFFDIHSTKCLQYGFKLITEDNVSLCFLGDEPYREILKQYAENCDFLMHEAFCLYEEREIFSPYEKHHSTVKECSENAEMLNAKNLIIIHTMDNDVANRKTYYCAEADYFCKCNVIMPDDMEVIELTHNDNE</sequence>
<dbReference type="InterPro" id="IPR036866">
    <property type="entry name" value="RibonucZ/Hydroxyglut_hydro"/>
</dbReference>